<evidence type="ECO:0008006" key="3">
    <source>
        <dbReference type="Google" id="ProtNLM"/>
    </source>
</evidence>
<protein>
    <recommendedName>
        <fullName evidence="3">Retrotransposon gag domain-containing protein</fullName>
    </recommendedName>
</protein>
<dbReference type="AlphaFoldDB" id="A0A8B6G627"/>
<reference evidence="1" key="1">
    <citation type="submission" date="2018-11" db="EMBL/GenBank/DDBJ databases">
        <authorList>
            <person name="Alioto T."/>
            <person name="Alioto T."/>
        </authorList>
    </citation>
    <scope>NUCLEOTIDE SEQUENCE</scope>
</reference>
<keyword evidence="2" id="KW-1185">Reference proteome</keyword>
<organism evidence="1 2">
    <name type="scientific">Mytilus galloprovincialis</name>
    <name type="common">Mediterranean mussel</name>
    <dbReference type="NCBI Taxonomy" id="29158"/>
    <lineage>
        <taxon>Eukaryota</taxon>
        <taxon>Metazoa</taxon>
        <taxon>Spiralia</taxon>
        <taxon>Lophotrochozoa</taxon>
        <taxon>Mollusca</taxon>
        <taxon>Bivalvia</taxon>
        <taxon>Autobranchia</taxon>
        <taxon>Pteriomorphia</taxon>
        <taxon>Mytilida</taxon>
        <taxon>Mytiloidea</taxon>
        <taxon>Mytilidae</taxon>
        <taxon>Mytilinae</taxon>
        <taxon>Mytilus</taxon>
    </lineage>
</organism>
<evidence type="ECO:0000313" key="2">
    <source>
        <dbReference type="Proteomes" id="UP000596742"/>
    </source>
</evidence>
<evidence type="ECO:0000313" key="1">
    <source>
        <dbReference type="EMBL" id="VDI59165.1"/>
    </source>
</evidence>
<dbReference type="PANTHER" id="PTHR33198">
    <property type="entry name" value="ANK_REP_REGION DOMAIN-CONTAINING PROTEIN-RELATED"/>
    <property type="match status" value="1"/>
</dbReference>
<gene>
    <name evidence="1" type="ORF">MGAL_10B051073</name>
</gene>
<sequence length="145" mass="17265">MEKLRAPERFNLDAHDLADAWKKWKEELNLYIDLVMDSEDEQAKVKLFQYLVGTRGREIYLTMAFDQEPQNRTLAMVLQAFDGYCNPKRNETVERYRFNMRNQNKEETFEKYVTELKILATTCNYGAVQESLIRDKLSVVFKIHI</sequence>
<accession>A0A8B6G627</accession>
<dbReference type="Proteomes" id="UP000596742">
    <property type="component" value="Unassembled WGS sequence"/>
</dbReference>
<comment type="caution">
    <text evidence="1">The sequence shown here is derived from an EMBL/GenBank/DDBJ whole genome shotgun (WGS) entry which is preliminary data.</text>
</comment>
<proteinExistence type="predicted"/>
<dbReference type="OrthoDB" id="6091845at2759"/>
<dbReference type="EMBL" id="UYJE01007920">
    <property type="protein sequence ID" value="VDI59165.1"/>
    <property type="molecule type" value="Genomic_DNA"/>
</dbReference>
<name>A0A8B6G627_MYTGA</name>